<dbReference type="RefSeq" id="WP_133544956.1">
    <property type="nucleotide sequence ID" value="NZ_SNYQ01000005.1"/>
</dbReference>
<sequence>MVKKFSVVLGLIVFFISYAQASQQEQLYSFEPVELFADKNLTQPVGRLEAGAPIRILQSVAEAEQVEITAWRKTKGFGRIWYHDFAKQITNAVFTKEFMRDKAQYQILESREDPLTGLQWQKVRLSVWMAKTDVSNDLGSFWQETQQSFKSECSVCHKQRDPKMHDANEWIAVFNGMVGFTDLDEEDAKKVLRYLQMNASDAQ</sequence>
<gene>
    <name evidence="2" type="ORF">EDC45_1449</name>
</gene>
<dbReference type="AlphaFoldDB" id="A0A4R6VH23"/>
<reference evidence="2 3" key="1">
    <citation type="submission" date="2019-03" db="EMBL/GenBank/DDBJ databases">
        <title>Genomic Encyclopedia of Type Strains, Phase IV (KMG-IV): sequencing the most valuable type-strain genomes for metagenomic binning, comparative biology and taxonomic classification.</title>
        <authorList>
            <person name="Goeker M."/>
        </authorList>
    </citation>
    <scope>NUCLEOTIDE SEQUENCE [LARGE SCALE GENOMIC DNA]</scope>
    <source>
        <strain evidence="2 3">DSM 28403</strain>
    </source>
</reference>
<feature type="chain" id="PRO_5020403997" evidence="1">
    <location>
        <begin position="22"/>
        <end position="203"/>
    </location>
</feature>
<comment type="caution">
    <text evidence="2">The sequence shown here is derived from an EMBL/GenBank/DDBJ whole genome shotgun (WGS) entry which is preliminary data.</text>
</comment>
<evidence type="ECO:0000313" key="3">
    <source>
        <dbReference type="Proteomes" id="UP000295657"/>
    </source>
</evidence>
<keyword evidence="1" id="KW-0732">Signal</keyword>
<accession>A0A4R6VH23</accession>
<dbReference type="InterPro" id="IPR036909">
    <property type="entry name" value="Cyt_c-like_dom_sf"/>
</dbReference>
<organism evidence="2 3">
    <name type="scientific">Mesocricetibacter intestinalis</name>
    <dbReference type="NCBI Taxonomy" id="1521930"/>
    <lineage>
        <taxon>Bacteria</taxon>
        <taxon>Pseudomonadati</taxon>
        <taxon>Pseudomonadota</taxon>
        <taxon>Gammaproteobacteria</taxon>
        <taxon>Pasteurellales</taxon>
        <taxon>Pasteurellaceae</taxon>
        <taxon>Mesocricetibacter</taxon>
    </lineage>
</organism>
<protein>
    <submittedName>
        <fullName evidence="2">Trimethylamine-N-oxide reductase cytochrome c-type subunit TorC</fullName>
    </submittedName>
</protein>
<dbReference type="GO" id="GO:0009055">
    <property type="term" value="F:electron transfer activity"/>
    <property type="evidence" value="ECO:0007669"/>
    <property type="project" value="InterPro"/>
</dbReference>
<evidence type="ECO:0000256" key="1">
    <source>
        <dbReference type="SAM" id="SignalP"/>
    </source>
</evidence>
<name>A0A4R6VH23_9PAST</name>
<dbReference type="GO" id="GO:0020037">
    <property type="term" value="F:heme binding"/>
    <property type="evidence" value="ECO:0007669"/>
    <property type="project" value="InterPro"/>
</dbReference>
<proteinExistence type="predicted"/>
<dbReference type="Proteomes" id="UP000295657">
    <property type="component" value="Unassembled WGS sequence"/>
</dbReference>
<feature type="signal peptide" evidence="1">
    <location>
        <begin position="1"/>
        <end position="21"/>
    </location>
</feature>
<dbReference type="EMBL" id="SNYQ01000005">
    <property type="protein sequence ID" value="TDQ57389.1"/>
    <property type="molecule type" value="Genomic_DNA"/>
</dbReference>
<keyword evidence="3" id="KW-1185">Reference proteome</keyword>
<dbReference type="SUPFAM" id="SSF46626">
    <property type="entry name" value="Cytochrome c"/>
    <property type="match status" value="1"/>
</dbReference>
<dbReference type="OrthoDB" id="9782159at2"/>
<evidence type="ECO:0000313" key="2">
    <source>
        <dbReference type="EMBL" id="TDQ57389.1"/>
    </source>
</evidence>